<feature type="transmembrane region" description="Helical" evidence="1">
    <location>
        <begin position="54"/>
        <end position="75"/>
    </location>
</feature>
<evidence type="ECO:0008006" key="4">
    <source>
        <dbReference type="Google" id="ProtNLM"/>
    </source>
</evidence>
<dbReference type="STRING" id="388467.A19Y_0467"/>
<feature type="transmembrane region" description="Helical" evidence="1">
    <location>
        <begin position="87"/>
        <end position="105"/>
    </location>
</feature>
<reference evidence="2 3" key="1">
    <citation type="journal article" date="2014" name="Appl. Environ. Microbiol.">
        <title>Elucidation of insertion elements encoded on plasmids and in vitro construction of shuttle vectors from the toxic cyanobacterium Planktothrix.</title>
        <authorList>
            <person name="Christiansen G."/>
            <person name="Goesmann A."/>
            <person name="Kurmayer R."/>
        </authorList>
    </citation>
    <scope>NUCLEOTIDE SEQUENCE [LARGE SCALE GENOMIC DNA]</scope>
    <source>
        <strain evidence="2 3">NIVA-CYA 126/8</strain>
    </source>
</reference>
<dbReference type="NCBIfam" id="TIGR00341">
    <property type="entry name" value="TIGR00341 family protein"/>
    <property type="match status" value="1"/>
</dbReference>
<dbReference type="RefSeq" id="WP_042151726.1">
    <property type="nucleotide sequence ID" value="NZ_CM002803.1"/>
</dbReference>
<proteinExistence type="predicted"/>
<feature type="transmembrane region" description="Helical" evidence="1">
    <location>
        <begin position="184"/>
        <end position="206"/>
    </location>
</feature>
<feature type="transmembrane region" description="Helical" evidence="1">
    <location>
        <begin position="150"/>
        <end position="172"/>
    </location>
</feature>
<keyword evidence="1" id="KW-0812">Transmembrane</keyword>
<keyword evidence="3" id="KW-1185">Reference proteome</keyword>
<sequence length="321" mass="34927">MKSKLKLKKVSDDAVIQMRQDLIAESTLCFNYIVLVITACLIATFGLLSNSTAVIIGAMLVAPIMLPLRGLAFGLLKSDQELSRRGIISIIVGTVVALILSMILGKVTGIQDFGSEVLARTEPTLIDLGIAVVAGGLSGFTKVEKGISDAVAGTAIAVALMPPLCVVGLTLSQGFYDLSYGATLLYLTNLIGIALACMIVFILAGYSRLRKQFALTLFIAAALAIPLGISFLQFVTQLQLQTDLRNIFEQQTLTGQRVDLQETYIDWKQDPPIAYLKVRATEPVTPRQVGLVQDFINQKMRQNFTLVFLVEDIERVEAEKE</sequence>
<dbReference type="HOGENOM" id="CLU_056545_1_0_3"/>
<dbReference type="eggNOG" id="COG1808">
    <property type="taxonomic scope" value="Bacteria"/>
</dbReference>
<dbReference type="Pfam" id="PF04087">
    <property type="entry name" value="DUF389"/>
    <property type="match status" value="1"/>
</dbReference>
<evidence type="ECO:0000313" key="3">
    <source>
        <dbReference type="Proteomes" id="UP000027395"/>
    </source>
</evidence>
<dbReference type="GeneID" id="77286740"/>
<evidence type="ECO:0000256" key="1">
    <source>
        <dbReference type="SAM" id="Phobius"/>
    </source>
</evidence>
<keyword evidence="1" id="KW-1133">Transmembrane helix</keyword>
<dbReference type="PATRIC" id="fig|388467.6.peg.417"/>
<keyword evidence="1" id="KW-0472">Membrane</keyword>
<feature type="transmembrane region" description="Helical" evidence="1">
    <location>
        <begin position="125"/>
        <end position="143"/>
    </location>
</feature>
<evidence type="ECO:0000313" key="2">
    <source>
        <dbReference type="EMBL" id="KEI65672.1"/>
    </source>
</evidence>
<dbReference type="EMBL" id="CM002803">
    <property type="protein sequence ID" value="KEI65672.1"/>
    <property type="molecule type" value="Genomic_DNA"/>
</dbReference>
<protein>
    <recommendedName>
        <fullName evidence="4">TIGR00341 family protein</fullName>
    </recommendedName>
</protein>
<dbReference type="InterPro" id="IPR005240">
    <property type="entry name" value="DUF389"/>
</dbReference>
<dbReference type="PANTHER" id="PTHR20992">
    <property type="entry name" value="AT15442P-RELATED"/>
    <property type="match status" value="1"/>
</dbReference>
<accession>A0A073CCK8</accession>
<dbReference type="AlphaFoldDB" id="A0A073CCK8"/>
<feature type="transmembrane region" description="Helical" evidence="1">
    <location>
        <begin position="28"/>
        <end position="48"/>
    </location>
</feature>
<organism evidence="2 3">
    <name type="scientific">Planktothrix agardhii (strain NIVA-CYA 126/8)</name>
    <dbReference type="NCBI Taxonomy" id="388467"/>
    <lineage>
        <taxon>Bacteria</taxon>
        <taxon>Bacillati</taxon>
        <taxon>Cyanobacteriota</taxon>
        <taxon>Cyanophyceae</taxon>
        <taxon>Oscillatoriophycideae</taxon>
        <taxon>Oscillatoriales</taxon>
        <taxon>Microcoleaceae</taxon>
        <taxon>Planktothrix</taxon>
    </lineage>
</organism>
<gene>
    <name evidence="2" type="ORF">A19Y_0467</name>
</gene>
<dbReference type="PANTHER" id="PTHR20992:SF9">
    <property type="entry name" value="AT15442P-RELATED"/>
    <property type="match status" value="1"/>
</dbReference>
<dbReference type="Proteomes" id="UP000027395">
    <property type="component" value="Chromosome"/>
</dbReference>
<feature type="transmembrane region" description="Helical" evidence="1">
    <location>
        <begin position="213"/>
        <end position="235"/>
    </location>
</feature>
<name>A0A073CCK8_PLAA1</name>